<dbReference type="InterPro" id="IPR003018">
    <property type="entry name" value="GAF"/>
</dbReference>
<evidence type="ECO:0000256" key="1">
    <source>
        <dbReference type="SAM" id="Coils"/>
    </source>
</evidence>
<proteinExistence type="predicted"/>
<dbReference type="AlphaFoldDB" id="A0AA49Q495"/>
<evidence type="ECO:0000313" key="5">
    <source>
        <dbReference type="EMBL" id="WKW14414.1"/>
    </source>
</evidence>
<evidence type="ECO:0000259" key="3">
    <source>
        <dbReference type="SMART" id="SM00065"/>
    </source>
</evidence>
<evidence type="ECO:0000313" key="6">
    <source>
        <dbReference type="Proteomes" id="UP001229955"/>
    </source>
</evidence>
<evidence type="ECO:0000313" key="4">
    <source>
        <dbReference type="EMBL" id="WKW11504.1"/>
    </source>
</evidence>
<name>A0AA49Q495_9BACT</name>
<dbReference type="InterPro" id="IPR029016">
    <property type="entry name" value="GAF-like_dom_sf"/>
</dbReference>
<organism evidence="4">
    <name type="scientific">Pseudogemmatithrix spongiicola</name>
    <dbReference type="NCBI Taxonomy" id="3062599"/>
    <lineage>
        <taxon>Bacteria</taxon>
        <taxon>Pseudomonadati</taxon>
        <taxon>Gemmatimonadota</taxon>
        <taxon>Gemmatimonadia</taxon>
        <taxon>Gemmatimonadales</taxon>
        <taxon>Gemmatimonadaceae</taxon>
        <taxon>Pseudogemmatithrix</taxon>
    </lineage>
</organism>
<protein>
    <submittedName>
        <fullName evidence="4">GAF domain-containing protein</fullName>
    </submittedName>
</protein>
<feature type="coiled-coil region" evidence="1">
    <location>
        <begin position="174"/>
        <end position="201"/>
    </location>
</feature>
<dbReference type="RefSeq" id="WP_367887202.1">
    <property type="nucleotide sequence ID" value="NZ_CP130612.1"/>
</dbReference>
<dbReference type="Pfam" id="PF13185">
    <property type="entry name" value="GAF_2"/>
    <property type="match status" value="1"/>
</dbReference>
<sequence>MPRRKRWQLPDAPPTPAAEDSTGRVLAEIAHAVLNANDARDAYQFALDRACPAVGAALGAVFLLEGAAEVMRPVAAHNWPDRWRRWLGEMRVRVGFGPAGEAAAERRLIEVGDVFADPALEDWQDVARELGFHGIVSVPLAGPAGLAGAASFYFATPGAQRPGTKAMLRVVGDLLATAHELERLRRQLRLAEAALEDERSAVAPRRGDSEATDV</sequence>
<feature type="domain" description="GAF" evidence="3">
    <location>
        <begin position="38"/>
        <end position="189"/>
    </location>
</feature>
<dbReference type="Gene3D" id="3.30.450.40">
    <property type="match status" value="1"/>
</dbReference>
<dbReference type="SMART" id="SM00065">
    <property type="entry name" value="GAF"/>
    <property type="match status" value="1"/>
</dbReference>
<accession>A0AA49Q495</accession>
<dbReference type="EMBL" id="CP130612">
    <property type="protein sequence ID" value="WKW11504.1"/>
    <property type="molecule type" value="Genomic_DNA"/>
</dbReference>
<dbReference type="Proteomes" id="UP001229955">
    <property type="component" value="Chromosome"/>
</dbReference>
<keyword evidence="1" id="KW-0175">Coiled coil</keyword>
<dbReference type="EMBL" id="CP130613">
    <property type="protein sequence ID" value="WKW14414.1"/>
    <property type="molecule type" value="Genomic_DNA"/>
</dbReference>
<feature type="region of interest" description="Disordered" evidence="2">
    <location>
        <begin position="1"/>
        <end position="22"/>
    </location>
</feature>
<keyword evidence="6" id="KW-1185">Reference proteome</keyword>
<reference evidence="4" key="1">
    <citation type="submission" date="2023-07" db="EMBL/GenBank/DDBJ databases">
        <authorList>
            <person name="Haufschild T."/>
            <person name="Kallscheuer N."/>
            <person name="Hammer J."/>
            <person name="Kohn T."/>
            <person name="Kabuu M."/>
            <person name="Jogler M."/>
            <person name="Wohfarth N."/>
            <person name="Heuer A."/>
            <person name="Rohde M."/>
            <person name="van Teeseling M.C.F."/>
            <person name="Jogler C."/>
        </authorList>
    </citation>
    <scope>NUCLEOTIDE SEQUENCE</scope>
    <source>
        <strain evidence="4">Strain 138</strain>
        <strain evidence="5">Strain 318</strain>
    </source>
</reference>
<dbReference type="KEGG" id="pspc:Strain318_000758"/>
<evidence type="ECO:0000256" key="2">
    <source>
        <dbReference type="SAM" id="MobiDB-lite"/>
    </source>
</evidence>
<gene>
    <name evidence="4" type="ORF">Strain138_000758</name>
    <name evidence="5" type="ORF">Strain318_000758</name>
</gene>
<dbReference type="SUPFAM" id="SSF55781">
    <property type="entry name" value="GAF domain-like"/>
    <property type="match status" value="1"/>
</dbReference>
<accession>A0AA49Q782</accession>